<accession>A0A1W1CTC6</accession>
<dbReference type="EMBL" id="FPHM01000125">
    <property type="protein sequence ID" value="SFV68911.1"/>
    <property type="molecule type" value="Genomic_DNA"/>
</dbReference>
<name>A0A1W1CTC6_9ZZZZ</name>
<proteinExistence type="predicted"/>
<dbReference type="PROSITE" id="PS51257">
    <property type="entry name" value="PROKAR_LIPOPROTEIN"/>
    <property type="match status" value="1"/>
</dbReference>
<evidence type="ECO:0000313" key="1">
    <source>
        <dbReference type="EMBL" id="SFV68911.1"/>
    </source>
</evidence>
<keyword evidence="1" id="KW-0449">Lipoprotein</keyword>
<dbReference type="AlphaFoldDB" id="A0A1W1CTC6"/>
<organism evidence="1">
    <name type="scientific">hydrothermal vent metagenome</name>
    <dbReference type="NCBI Taxonomy" id="652676"/>
    <lineage>
        <taxon>unclassified sequences</taxon>
        <taxon>metagenomes</taxon>
        <taxon>ecological metagenomes</taxon>
    </lineage>
</organism>
<protein>
    <submittedName>
        <fullName evidence="1">Putative lipoprotein</fullName>
    </submittedName>
</protein>
<gene>
    <name evidence="1" type="ORF">MNB_SV-13-711</name>
</gene>
<reference evidence="1" key="1">
    <citation type="submission" date="2016-10" db="EMBL/GenBank/DDBJ databases">
        <authorList>
            <person name="de Groot N.N."/>
        </authorList>
    </citation>
    <scope>NUCLEOTIDE SEQUENCE</scope>
</reference>
<sequence>MKKIQTFLTLFSLFFLLGGCVNKTYSQQERIFLVFKTSSIKYADLGFMYEGEEDLKIEMYSNGQALKALKISQTSICLSLFECLDKKTFNQKVLSEYYPHDILSHILRGDKIFSSQNLLNEKNGFSQKISNIGKYEIDYRVLDNKIIFRDTLNAITIKVKRLK</sequence>